<evidence type="ECO:0000313" key="9">
    <source>
        <dbReference type="Proteomes" id="UP001629113"/>
    </source>
</evidence>
<evidence type="ECO:0000256" key="2">
    <source>
        <dbReference type="ARBA" id="ARBA00008970"/>
    </source>
</evidence>
<proteinExistence type="inferred from homology"/>
<keyword evidence="9" id="KW-1185">Reference proteome</keyword>
<name>A0ABR4PDC8_9HELO</name>
<sequence>MSVARSRLLDLMKVQCKVFSTTFNPEGLRTGNQILRARLRGPSLIQYYPRKVATVNMLQKAYRKFGREQMGVELETWDEKEEDRLEHIKLLKARGKGAPKKKRTIEESKKFNARKR</sequence>
<dbReference type="Pfam" id="PF08293">
    <property type="entry name" value="MRP-S33"/>
    <property type="match status" value="1"/>
</dbReference>
<dbReference type="EMBL" id="JBFCZG010000006">
    <property type="protein sequence ID" value="KAL3421298.1"/>
    <property type="molecule type" value="Genomic_DNA"/>
</dbReference>
<dbReference type="PANTHER" id="PTHR13362">
    <property type="entry name" value="MITOCHONDRIAL RIBOSOMAL PROTEIN S33"/>
    <property type="match status" value="1"/>
</dbReference>
<dbReference type="Proteomes" id="UP001629113">
    <property type="component" value="Unassembled WGS sequence"/>
</dbReference>
<comment type="subcellular location">
    <subcellularLocation>
        <location evidence="1">Mitochondrion</location>
    </subcellularLocation>
</comment>
<accession>A0ABR4PDC8</accession>
<comment type="caution">
    <text evidence="8">The sequence shown here is derived from an EMBL/GenBank/DDBJ whole genome shotgun (WGS) entry which is preliminary data.</text>
</comment>
<evidence type="ECO:0000256" key="5">
    <source>
        <dbReference type="ARBA" id="ARBA00023274"/>
    </source>
</evidence>
<feature type="compositionally biased region" description="Basic residues" evidence="7">
    <location>
        <begin position="94"/>
        <end position="103"/>
    </location>
</feature>
<feature type="region of interest" description="Disordered" evidence="7">
    <location>
        <begin position="94"/>
        <end position="116"/>
    </location>
</feature>
<comment type="similarity">
    <text evidence="2">Belongs to the mitochondrion-specific ribosomal protein mS33 family.</text>
</comment>
<evidence type="ECO:0000256" key="1">
    <source>
        <dbReference type="ARBA" id="ARBA00004173"/>
    </source>
</evidence>
<protein>
    <recommendedName>
        <fullName evidence="6">Small ribosomal subunit protein mS33</fullName>
    </recommendedName>
</protein>
<keyword evidence="3" id="KW-0689">Ribosomal protein</keyword>
<organism evidence="8 9">
    <name type="scientific">Phlyctema vagabunda</name>
    <dbReference type="NCBI Taxonomy" id="108571"/>
    <lineage>
        <taxon>Eukaryota</taxon>
        <taxon>Fungi</taxon>
        <taxon>Dikarya</taxon>
        <taxon>Ascomycota</taxon>
        <taxon>Pezizomycotina</taxon>
        <taxon>Leotiomycetes</taxon>
        <taxon>Helotiales</taxon>
        <taxon>Dermateaceae</taxon>
        <taxon>Phlyctema</taxon>
    </lineage>
</organism>
<gene>
    <name evidence="8" type="ORF">PVAG01_07743</name>
</gene>
<reference evidence="8 9" key="1">
    <citation type="submission" date="2024-06" db="EMBL/GenBank/DDBJ databases">
        <title>Complete genome of Phlyctema vagabunda strain 19-DSS-EL-015.</title>
        <authorList>
            <person name="Fiorenzani C."/>
        </authorList>
    </citation>
    <scope>NUCLEOTIDE SEQUENCE [LARGE SCALE GENOMIC DNA]</scope>
    <source>
        <strain evidence="8 9">19-DSS-EL-015</strain>
    </source>
</reference>
<evidence type="ECO:0000313" key="8">
    <source>
        <dbReference type="EMBL" id="KAL3421298.1"/>
    </source>
</evidence>
<dbReference type="InterPro" id="IPR013219">
    <property type="entry name" value="Ribosomal_mS33"/>
</dbReference>
<evidence type="ECO:0000256" key="3">
    <source>
        <dbReference type="ARBA" id="ARBA00022980"/>
    </source>
</evidence>
<evidence type="ECO:0000256" key="4">
    <source>
        <dbReference type="ARBA" id="ARBA00023128"/>
    </source>
</evidence>
<evidence type="ECO:0000256" key="6">
    <source>
        <dbReference type="ARBA" id="ARBA00035132"/>
    </source>
</evidence>
<dbReference type="PANTHER" id="PTHR13362:SF2">
    <property type="entry name" value="SMALL RIBOSOMAL SUBUNIT PROTEIN MS33"/>
    <property type="match status" value="1"/>
</dbReference>
<keyword evidence="4" id="KW-0496">Mitochondrion</keyword>
<evidence type="ECO:0000256" key="7">
    <source>
        <dbReference type="SAM" id="MobiDB-lite"/>
    </source>
</evidence>
<keyword evidence="5" id="KW-0687">Ribonucleoprotein</keyword>